<evidence type="ECO:0000256" key="5">
    <source>
        <dbReference type="ARBA" id="ARBA00023242"/>
    </source>
</evidence>
<accession>A0A087HEX7</accession>
<feature type="region of interest" description="Disordered" evidence="6">
    <location>
        <begin position="249"/>
        <end position="273"/>
    </location>
</feature>
<protein>
    <recommendedName>
        <fullName evidence="7">BHLH domain-containing protein</fullName>
    </recommendedName>
</protein>
<feature type="domain" description="BHLH" evidence="7">
    <location>
        <begin position="270"/>
        <end position="319"/>
    </location>
</feature>
<dbReference type="SMART" id="SM00353">
    <property type="entry name" value="HLH"/>
    <property type="match status" value="1"/>
</dbReference>
<dbReference type="GO" id="GO:0005634">
    <property type="term" value="C:nucleus"/>
    <property type="evidence" value="ECO:0007669"/>
    <property type="project" value="UniProtKB-SubCell"/>
</dbReference>
<evidence type="ECO:0000256" key="4">
    <source>
        <dbReference type="ARBA" id="ARBA00023163"/>
    </source>
</evidence>
<dbReference type="GO" id="GO:2000377">
    <property type="term" value="P:regulation of reactive oxygen species metabolic process"/>
    <property type="evidence" value="ECO:0007669"/>
    <property type="project" value="EnsemblPlants"/>
</dbReference>
<evidence type="ECO:0000256" key="1">
    <source>
        <dbReference type="ARBA" id="ARBA00004123"/>
    </source>
</evidence>
<dbReference type="InterPro" id="IPR036638">
    <property type="entry name" value="HLH_DNA-bd_sf"/>
</dbReference>
<dbReference type="Pfam" id="PF00010">
    <property type="entry name" value="HLH"/>
    <property type="match status" value="1"/>
</dbReference>
<dbReference type="CDD" id="cd11393">
    <property type="entry name" value="bHLH_AtbHLH_like"/>
    <property type="match status" value="1"/>
</dbReference>
<dbReference type="OrthoDB" id="673975at2759"/>
<dbReference type="Gene3D" id="4.10.280.10">
    <property type="entry name" value="Helix-loop-helix DNA-binding domain"/>
    <property type="match status" value="1"/>
</dbReference>
<dbReference type="InterPro" id="IPR011598">
    <property type="entry name" value="bHLH_dom"/>
</dbReference>
<evidence type="ECO:0000256" key="3">
    <source>
        <dbReference type="ARBA" id="ARBA00023125"/>
    </source>
</evidence>
<dbReference type="GO" id="GO:0046983">
    <property type="term" value="F:protein dimerization activity"/>
    <property type="evidence" value="ECO:0007669"/>
    <property type="project" value="InterPro"/>
</dbReference>
<comment type="subcellular location">
    <subcellularLocation>
        <location evidence="1">Nucleus</location>
    </subcellularLocation>
</comment>
<dbReference type="AlphaFoldDB" id="A0A087HEX7"/>
<keyword evidence="2" id="KW-0805">Transcription regulation</keyword>
<dbReference type="SUPFAM" id="SSF47459">
    <property type="entry name" value="HLH, helix-loop-helix DNA-binding domain"/>
    <property type="match status" value="1"/>
</dbReference>
<dbReference type="EMBL" id="CM002870">
    <property type="protein sequence ID" value="KFK40679.1"/>
    <property type="molecule type" value="Genomic_DNA"/>
</dbReference>
<dbReference type="InterPro" id="IPR045239">
    <property type="entry name" value="bHLH95_bHLH"/>
</dbReference>
<reference evidence="9" key="1">
    <citation type="journal article" date="2015" name="Nat. Plants">
        <title>Genome expansion of Arabis alpina linked with retrotransposition and reduced symmetric DNA methylation.</title>
        <authorList>
            <person name="Willing E.M."/>
            <person name="Rawat V."/>
            <person name="Mandakova T."/>
            <person name="Maumus F."/>
            <person name="James G.V."/>
            <person name="Nordstroem K.J."/>
            <person name="Becker C."/>
            <person name="Warthmann N."/>
            <person name="Chica C."/>
            <person name="Szarzynska B."/>
            <person name="Zytnicki M."/>
            <person name="Albani M.C."/>
            <person name="Kiefer C."/>
            <person name="Bergonzi S."/>
            <person name="Castaings L."/>
            <person name="Mateos J.L."/>
            <person name="Berns M.C."/>
            <person name="Bujdoso N."/>
            <person name="Piofczyk T."/>
            <person name="de Lorenzo L."/>
            <person name="Barrero-Sicilia C."/>
            <person name="Mateos I."/>
            <person name="Piednoel M."/>
            <person name="Hagmann J."/>
            <person name="Chen-Min-Tao R."/>
            <person name="Iglesias-Fernandez R."/>
            <person name="Schuster S.C."/>
            <person name="Alonso-Blanco C."/>
            <person name="Roudier F."/>
            <person name="Carbonero P."/>
            <person name="Paz-Ares J."/>
            <person name="Davis S.J."/>
            <person name="Pecinka A."/>
            <person name="Quesneville H."/>
            <person name="Colot V."/>
            <person name="Lysak M.A."/>
            <person name="Weigel D."/>
            <person name="Coupland G."/>
            <person name="Schneeberger K."/>
        </authorList>
    </citation>
    <scope>NUCLEOTIDE SEQUENCE [LARGE SCALE GENOMIC DNA]</scope>
    <source>
        <strain evidence="9">cv. Pajares</strain>
    </source>
</reference>
<keyword evidence="5" id="KW-0539">Nucleus</keyword>
<dbReference type="InterPro" id="IPR045843">
    <property type="entry name" value="IND-like"/>
</dbReference>
<feature type="compositionally biased region" description="Basic and acidic residues" evidence="6">
    <location>
        <begin position="254"/>
        <end position="265"/>
    </location>
</feature>
<dbReference type="GO" id="GO:0071472">
    <property type="term" value="P:cellular response to salt stress"/>
    <property type="evidence" value="ECO:0007669"/>
    <property type="project" value="EnsemblPlants"/>
</dbReference>
<dbReference type="GO" id="GO:0071215">
    <property type="term" value="P:cellular response to abscisic acid stimulus"/>
    <property type="evidence" value="ECO:0007669"/>
    <property type="project" value="EnsemblPlants"/>
</dbReference>
<dbReference type="GO" id="GO:0045893">
    <property type="term" value="P:positive regulation of DNA-templated transcription"/>
    <property type="evidence" value="ECO:0007669"/>
    <property type="project" value="EnsemblPlants"/>
</dbReference>
<keyword evidence="4" id="KW-0804">Transcription</keyword>
<proteinExistence type="predicted"/>
<gene>
    <name evidence="8" type="ordered locus">AALP_Aa2g027200</name>
</gene>
<evidence type="ECO:0000313" key="8">
    <source>
        <dbReference type="EMBL" id="KFK40679.1"/>
    </source>
</evidence>
<dbReference type="Proteomes" id="UP000029120">
    <property type="component" value="Chromosome 2"/>
</dbReference>
<sequence length="395" mass="43376">MAEEFQATAAICGGGSGAWWNSPRSVMSPSDHFLSPSFGAAITSDDFGSQENNIKSRMSCTDNNLVFGQREPDSDSGGSTVTIDSTLQMMGLRFSSNSSSDWTQPILQEDLNSSFIRSSQDQDHSQGFLSTTTSPYILNPACSSSPSTSSSSSLLRTFYDPEPSPYNFVSTTSCSINDPQLTWANKTNPNHHQAAYGLVNNFSNNTSSRPFWSSSPSTNLINSTHNSFVTTPQISSTRLEDKNKNLKTRAQSESLKRAKDNESAAKKQRVATPSPLPTFKVRKENLRDQITSLQQLVSPFGKTDTASVLQEAIEYIKFLHDQVTVLSTPYMKQGVSTQQQQQQQISGKSKNQDVNENHELRGHGLCLVPLSSTFPVANETTADFWTPTFGGNNFR</sequence>
<dbReference type="OMA" id="WWENNTS"/>
<evidence type="ECO:0000256" key="2">
    <source>
        <dbReference type="ARBA" id="ARBA00023015"/>
    </source>
</evidence>
<keyword evidence="9" id="KW-1185">Reference proteome</keyword>
<evidence type="ECO:0000313" key="9">
    <source>
        <dbReference type="Proteomes" id="UP000029120"/>
    </source>
</evidence>
<dbReference type="GO" id="GO:0042631">
    <property type="term" value="P:cellular response to water deprivation"/>
    <property type="evidence" value="ECO:0007669"/>
    <property type="project" value="EnsemblPlants"/>
</dbReference>
<dbReference type="Gramene" id="KFK40679">
    <property type="protein sequence ID" value="KFK40679"/>
    <property type="gene ID" value="AALP_AA2G027200"/>
</dbReference>
<dbReference type="GO" id="GO:0000978">
    <property type="term" value="F:RNA polymerase II cis-regulatory region sequence-specific DNA binding"/>
    <property type="evidence" value="ECO:0007669"/>
    <property type="project" value="EnsemblPlants"/>
</dbReference>
<organism evidence="8 9">
    <name type="scientific">Arabis alpina</name>
    <name type="common">Alpine rock-cress</name>
    <dbReference type="NCBI Taxonomy" id="50452"/>
    <lineage>
        <taxon>Eukaryota</taxon>
        <taxon>Viridiplantae</taxon>
        <taxon>Streptophyta</taxon>
        <taxon>Embryophyta</taxon>
        <taxon>Tracheophyta</taxon>
        <taxon>Spermatophyta</taxon>
        <taxon>Magnoliopsida</taxon>
        <taxon>eudicotyledons</taxon>
        <taxon>Gunneridae</taxon>
        <taxon>Pentapetalae</taxon>
        <taxon>rosids</taxon>
        <taxon>malvids</taxon>
        <taxon>Brassicales</taxon>
        <taxon>Brassicaceae</taxon>
        <taxon>Arabideae</taxon>
        <taxon>Arabis</taxon>
    </lineage>
</organism>
<evidence type="ECO:0000256" key="6">
    <source>
        <dbReference type="SAM" id="MobiDB-lite"/>
    </source>
</evidence>
<dbReference type="PANTHER" id="PTHR16223:SF324">
    <property type="entry name" value="BHLH DOMAIN-CONTAINING PROTEIN"/>
    <property type="match status" value="1"/>
</dbReference>
<evidence type="ECO:0000259" key="7">
    <source>
        <dbReference type="PROSITE" id="PS50888"/>
    </source>
</evidence>
<dbReference type="GO" id="GO:0000981">
    <property type="term" value="F:DNA-binding transcription factor activity, RNA polymerase II-specific"/>
    <property type="evidence" value="ECO:0007669"/>
    <property type="project" value="TreeGrafter"/>
</dbReference>
<dbReference type="GO" id="GO:2000214">
    <property type="term" value="P:regulation of L-proline metabolic process"/>
    <property type="evidence" value="ECO:0007669"/>
    <property type="project" value="EnsemblPlants"/>
</dbReference>
<dbReference type="FunFam" id="4.10.280.10:FF:000075">
    <property type="entry name" value="Transcription factor bHLH113 family"/>
    <property type="match status" value="1"/>
</dbReference>
<name>A0A087HEX7_ARAAL</name>
<keyword evidence="3" id="KW-0238">DNA-binding</keyword>
<dbReference type="PANTHER" id="PTHR16223">
    <property type="entry name" value="TRANSCRIPTION FACTOR BHLH83-RELATED"/>
    <property type="match status" value="1"/>
</dbReference>
<dbReference type="eggNOG" id="ENOG502QRNH">
    <property type="taxonomic scope" value="Eukaryota"/>
</dbReference>
<dbReference type="PROSITE" id="PS50888">
    <property type="entry name" value="BHLH"/>
    <property type="match status" value="1"/>
</dbReference>